<protein>
    <recommendedName>
        <fullName evidence="1">Small integral membrane protein 14</fullName>
    </recommendedName>
</protein>
<keyword evidence="4" id="KW-1185">Reference proteome</keyword>
<dbReference type="Pfam" id="PF11027">
    <property type="entry name" value="DUF2615"/>
    <property type="match status" value="1"/>
</dbReference>
<dbReference type="WBParaSite" id="MhA1_Contig232.frz3.gene17">
    <property type="protein sequence ID" value="MhA1_Contig232.frz3.gene17"/>
    <property type="gene ID" value="MhA1_Contig232.frz3.gene17"/>
</dbReference>
<name>A0A1I8BHC3_MELHA</name>
<organism evidence="4 5">
    <name type="scientific">Meloidogyne hapla</name>
    <name type="common">Root-knot nematode worm</name>
    <dbReference type="NCBI Taxonomy" id="6305"/>
    <lineage>
        <taxon>Eukaryota</taxon>
        <taxon>Metazoa</taxon>
        <taxon>Ecdysozoa</taxon>
        <taxon>Nematoda</taxon>
        <taxon>Chromadorea</taxon>
        <taxon>Rhabditida</taxon>
        <taxon>Tylenchina</taxon>
        <taxon>Tylenchomorpha</taxon>
        <taxon>Tylenchoidea</taxon>
        <taxon>Meloidogynidae</taxon>
        <taxon>Meloidogyninae</taxon>
        <taxon>Meloidogyne</taxon>
    </lineage>
</organism>
<evidence type="ECO:0000256" key="3">
    <source>
        <dbReference type="SAM" id="Phobius"/>
    </source>
</evidence>
<evidence type="ECO:0000313" key="5">
    <source>
        <dbReference type="WBParaSite" id="MhA1_Contig232.frz3.gene17"/>
    </source>
</evidence>
<evidence type="ECO:0000256" key="1">
    <source>
        <dbReference type="ARBA" id="ARBA00017902"/>
    </source>
</evidence>
<proteinExistence type="predicted"/>
<reference evidence="5" key="1">
    <citation type="submission" date="2016-11" db="UniProtKB">
        <authorList>
            <consortium name="WormBaseParasite"/>
        </authorList>
    </citation>
    <scope>IDENTIFICATION</scope>
</reference>
<dbReference type="InterPro" id="IPR020309">
    <property type="entry name" value="Smim-14"/>
</dbReference>
<keyword evidence="3" id="KW-0812">Transmembrane</keyword>
<evidence type="ECO:0000313" key="4">
    <source>
        <dbReference type="Proteomes" id="UP000095281"/>
    </source>
</evidence>
<evidence type="ECO:0000256" key="2">
    <source>
        <dbReference type="SAM" id="MobiDB-lite"/>
    </source>
</evidence>
<keyword evidence="3" id="KW-1133">Transmembrane helix</keyword>
<dbReference type="PANTHER" id="PTHR31019:SF1">
    <property type="entry name" value="SMALL INTEGRAL MEMBRANE PROTEIN 14"/>
    <property type="match status" value="1"/>
</dbReference>
<feature type="compositionally biased region" description="Low complexity" evidence="2">
    <location>
        <begin position="84"/>
        <end position="93"/>
    </location>
</feature>
<sequence>MDPCECLFNHESLMRRILSILRDSQTDCTDTDCTTGTGDPSCAGSNMMLIAMAWGLFAMMMFLMRPASMRAGGRNTEEQSEGKPSISPSNDDSQPPPPGDVF</sequence>
<keyword evidence="3" id="KW-0472">Membrane</keyword>
<accession>A0A1I8BHC3</accession>
<dbReference type="Proteomes" id="UP000095281">
    <property type="component" value="Unplaced"/>
</dbReference>
<feature type="region of interest" description="Disordered" evidence="2">
    <location>
        <begin position="70"/>
        <end position="102"/>
    </location>
</feature>
<dbReference type="PANTHER" id="PTHR31019">
    <property type="entry name" value="SMALL INTEGRAL MEMBRANE PROTEIN 14"/>
    <property type="match status" value="1"/>
</dbReference>
<dbReference type="AlphaFoldDB" id="A0A1I8BHC3"/>
<feature type="transmembrane region" description="Helical" evidence="3">
    <location>
        <begin position="47"/>
        <end position="64"/>
    </location>
</feature>
<dbReference type="GO" id="GO:0005783">
    <property type="term" value="C:endoplasmic reticulum"/>
    <property type="evidence" value="ECO:0007669"/>
    <property type="project" value="TreeGrafter"/>
</dbReference>
<dbReference type="OMA" id="CNDVICQ"/>